<sequence length="243" mass="26297">MSGLMRDVVEILAEAGMPTAVAEPLDGGFSNETYRVTGGQVDAVLRLNGQQNDVLGLSRAGEAAAIRAAAGRGVAPQVLAAGEDYLLTALVPGALVTPEQSHEPRYIRELARVLTEVHALDGMDRRCEPFWLVRTYLDGARRLGVSMPDGLDGVLREVDAIEARAAARGDRNAYCHNDFYRFNIIADYGRLTVLDWELSGAGNLYFDLATRAPGRHARQPLARLHAVGHVVPRTPPGRPRHGA</sequence>
<name>A0A919L197_9MICO</name>
<reference evidence="2" key="1">
    <citation type="journal article" date="2014" name="Int. J. Syst. Evol. Microbiol.">
        <title>Complete genome sequence of Corynebacterium casei LMG S-19264T (=DSM 44701T), isolated from a smear-ripened cheese.</title>
        <authorList>
            <consortium name="US DOE Joint Genome Institute (JGI-PGF)"/>
            <person name="Walter F."/>
            <person name="Albersmeier A."/>
            <person name="Kalinowski J."/>
            <person name="Ruckert C."/>
        </authorList>
    </citation>
    <scope>NUCLEOTIDE SEQUENCE</scope>
    <source>
        <strain evidence="2">CGMCC 4.7398</strain>
    </source>
</reference>
<gene>
    <name evidence="2" type="ORF">GCM10017772_47800</name>
</gene>
<dbReference type="GO" id="GO:0004305">
    <property type="term" value="F:ethanolamine kinase activity"/>
    <property type="evidence" value="ECO:0007669"/>
    <property type="project" value="TreeGrafter"/>
</dbReference>
<dbReference type="InterPro" id="IPR002575">
    <property type="entry name" value="Aminoglycoside_PTrfase"/>
</dbReference>
<dbReference type="InterPro" id="IPR011009">
    <property type="entry name" value="Kinase-like_dom_sf"/>
</dbReference>
<dbReference type="Proteomes" id="UP000627369">
    <property type="component" value="Unassembled WGS sequence"/>
</dbReference>
<dbReference type="GO" id="GO:0006646">
    <property type="term" value="P:phosphatidylethanolamine biosynthetic process"/>
    <property type="evidence" value="ECO:0007669"/>
    <property type="project" value="TreeGrafter"/>
</dbReference>
<dbReference type="AlphaFoldDB" id="A0A919L197"/>
<evidence type="ECO:0000313" key="3">
    <source>
        <dbReference type="Proteomes" id="UP000627369"/>
    </source>
</evidence>
<dbReference type="Gene3D" id="3.30.200.20">
    <property type="entry name" value="Phosphorylase Kinase, domain 1"/>
    <property type="match status" value="1"/>
</dbReference>
<dbReference type="SUPFAM" id="SSF56112">
    <property type="entry name" value="Protein kinase-like (PK-like)"/>
    <property type="match status" value="1"/>
</dbReference>
<evidence type="ECO:0000259" key="1">
    <source>
        <dbReference type="Pfam" id="PF01636"/>
    </source>
</evidence>
<dbReference type="EMBL" id="BNAS01000011">
    <property type="protein sequence ID" value="GHH80203.1"/>
    <property type="molecule type" value="Genomic_DNA"/>
</dbReference>
<accession>A0A919L197</accession>
<proteinExistence type="predicted"/>
<evidence type="ECO:0000313" key="2">
    <source>
        <dbReference type="EMBL" id="GHH80203.1"/>
    </source>
</evidence>
<organism evidence="2 3">
    <name type="scientific">Promicromonospora soli</name>
    <dbReference type="NCBI Taxonomy" id="2035533"/>
    <lineage>
        <taxon>Bacteria</taxon>
        <taxon>Bacillati</taxon>
        <taxon>Actinomycetota</taxon>
        <taxon>Actinomycetes</taxon>
        <taxon>Micrococcales</taxon>
        <taxon>Promicromonosporaceae</taxon>
        <taxon>Promicromonospora</taxon>
    </lineage>
</organism>
<reference evidence="2" key="2">
    <citation type="submission" date="2020-09" db="EMBL/GenBank/DDBJ databases">
        <authorList>
            <person name="Sun Q."/>
            <person name="Zhou Y."/>
        </authorList>
    </citation>
    <scope>NUCLEOTIDE SEQUENCE</scope>
    <source>
        <strain evidence="2">CGMCC 4.7398</strain>
    </source>
</reference>
<protein>
    <recommendedName>
        <fullName evidence="1">Aminoglycoside phosphotransferase domain-containing protein</fullName>
    </recommendedName>
</protein>
<dbReference type="GO" id="GO:0005737">
    <property type="term" value="C:cytoplasm"/>
    <property type="evidence" value="ECO:0007669"/>
    <property type="project" value="TreeGrafter"/>
</dbReference>
<keyword evidence="3" id="KW-1185">Reference proteome</keyword>
<dbReference type="Gene3D" id="3.90.1200.10">
    <property type="match status" value="1"/>
</dbReference>
<dbReference type="PANTHER" id="PTHR22603">
    <property type="entry name" value="CHOLINE/ETHANOALAMINE KINASE"/>
    <property type="match status" value="1"/>
</dbReference>
<dbReference type="Pfam" id="PF01636">
    <property type="entry name" value="APH"/>
    <property type="match status" value="1"/>
</dbReference>
<dbReference type="PANTHER" id="PTHR22603:SF66">
    <property type="entry name" value="ETHANOLAMINE KINASE"/>
    <property type="match status" value="1"/>
</dbReference>
<comment type="caution">
    <text evidence="2">The sequence shown here is derived from an EMBL/GenBank/DDBJ whole genome shotgun (WGS) entry which is preliminary data.</text>
</comment>
<feature type="domain" description="Aminoglycoside phosphotransferase" evidence="1">
    <location>
        <begin position="22"/>
        <end position="212"/>
    </location>
</feature>